<organism evidence="8 9">
    <name type="scientific">Actinomycetospora corticicola</name>
    <dbReference type="NCBI Taxonomy" id="663602"/>
    <lineage>
        <taxon>Bacteria</taxon>
        <taxon>Bacillati</taxon>
        <taxon>Actinomycetota</taxon>
        <taxon>Actinomycetes</taxon>
        <taxon>Pseudonocardiales</taxon>
        <taxon>Pseudonocardiaceae</taxon>
        <taxon>Actinomycetospora</taxon>
    </lineage>
</organism>
<dbReference type="Gene3D" id="3.50.50.60">
    <property type="entry name" value="FAD/NAD(P)-binding domain"/>
    <property type="match status" value="1"/>
</dbReference>
<keyword evidence="5" id="KW-0521">NADP</keyword>
<evidence type="ECO:0000256" key="2">
    <source>
        <dbReference type="ARBA" id="ARBA00010139"/>
    </source>
</evidence>
<keyword evidence="3" id="KW-0285">Flavoprotein</keyword>
<comment type="caution">
    <text evidence="8">The sequence shown here is derived from an EMBL/GenBank/DDBJ whole genome shotgun (WGS) entry which is preliminary data.</text>
</comment>
<accession>A0A7Y9DX98</accession>
<keyword evidence="9" id="KW-1185">Reference proteome</keyword>
<name>A0A7Y9DX98_9PSEU</name>
<comment type="cofactor">
    <cofactor evidence="1">
        <name>FAD</name>
        <dbReference type="ChEBI" id="CHEBI:57692"/>
    </cofactor>
</comment>
<dbReference type="SUPFAM" id="SSF51905">
    <property type="entry name" value="FAD/NAD(P)-binding domain"/>
    <property type="match status" value="1"/>
</dbReference>
<dbReference type="PANTHER" id="PTHR43098:SF3">
    <property type="entry name" value="L-ORNITHINE N(5)-MONOOXYGENASE-RELATED"/>
    <property type="match status" value="1"/>
</dbReference>
<protein>
    <submittedName>
        <fullName evidence="8">Acetone monooxygenase</fullName>
        <ecNumber evidence="8">1.14.13.-</ecNumber>
    </submittedName>
</protein>
<evidence type="ECO:0000313" key="8">
    <source>
        <dbReference type="EMBL" id="NYD37096.1"/>
    </source>
</evidence>
<keyword evidence="7 8" id="KW-0503">Monooxygenase</keyword>
<dbReference type="InterPro" id="IPR036188">
    <property type="entry name" value="FAD/NAD-bd_sf"/>
</dbReference>
<evidence type="ECO:0000256" key="6">
    <source>
        <dbReference type="ARBA" id="ARBA00023002"/>
    </source>
</evidence>
<keyword evidence="6 8" id="KW-0560">Oxidoreductase</keyword>
<comment type="similarity">
    <text evidence="2">Belongs to the FAD-binding monooxygenase family.</text>
</comment>
<evidence type="ECO:0000256" key="3">
    <source>
        <dbReference type="ARBA" id="ARBA00022630"/>
    </source>
</evidence>
<evidence type="ECO:0000256" key="4">
    <source>
        <dbReference type="ARBA" id="ARBA00022827"/>
    </source>
</evidence>
<dbReference type="GO" id="GO:0016709">
    <property type="term" value="F:oxidoreductase activity, acting on paired donors, with incorporation or reduction of molecular oxygen, NAD(P)H as one donor, and incorporation of one atom of oxygen"/>
    <property type="evidence" value="ECO:0007669"/>
    <property type="project" value="UniProtKB-ARBA"/>
</dbReference>
<dbReference type="RefSeq" id="WP_179794681.1">
    <property type="nucleotide sequence ID" value="NZ_BAABHP010000014.1"/>
</dbReference>
<evidence type="ECO:0000256" key="7">
    <source>
        <dbReference type="ARBA" id="ARBA00023033"/>
    </source>
</evidence>
<dbReference type="PRINTS" id="PR00420">
    <property type="entry name" value="RNGMNOXGNASE"/>
</dbReference>
<evidence type="ECO:0000313" key="9">
    <source>
        <dbReference type="Proteomes" id="UP000535890"/>
    </source>
</evidence>
<dbReference type="EC" id="1.14.13.-" evidence="8"/>
<dbReference type="PANTHER" id="PTHR43098">
    <property type="entry name" value="L-ORNITHINE N(5)-MONOOXYGENASE-RELATED"/>
    <property type="match status" value="1"/>
</dbReference>
<proteinExistence type="inferred from homology"/>
<dbReference type="InterPro" id="IPR050775">
    <property type="entry name" value="FAD-binding_Monooxygenases"/>
</dbReference>
<keyword evidence="4" id="KW-0274">FAD</keyword>
<dbReference type="AlphaFoldDB" id="A0A7Y9DX98"/>
<reference evidence="8 9" key="1">
    <citation type="submission" date="2020-07" db="EMBL/GenBank/DDBJ databases">
        <title>Sequencing the genomes of 1000 actinobacteria strains.</title>
        <authorList>
            <person name="Klenk H.-P."/>
        </authorList>
    </citation>
    <scope>NUCLEOTIDE SEQUENCE [LARGE SCALE GENOMIC DNA]</scope>
    <source>
        <strain evidence="8 9">DSM 45772</strain>
    </source>
</reference>
<dbReference type="Proteomes" id="UP000535890">
    <property type="component" value="Unassembled WGS sequence"/>
</dbReference>
<evidence type="ECO:0000256" key="5">
    <source>
        <dbReference type="ARBA" id="ARBA00022857"/>
    </source>
</evidence>
<gene>
    <name evidence="8" type="ORF">BJ983_003198</name>
</gene>
<dbReference type="Pfam" id="PF13450">
    <property type="entry name" value="NAD_binding_8"/>
    <property type="match status" value="1"/>
</dbReference>
<dbReference type="EMBL" id="JACCBN010000001">
    <property type="protein sequence ID" value="NYD37096.1"/>
    <property type="molecule type" value="Genomic_DNA"/>
</dbReference>
<sequence>MDLDVAVVGAGFSGLLALHLLREAGLRAHAFDAAGNVGGTWWWHAYPGSHLDTSCEHYQYRVSEQLYRDWGWSERYPAGYEVQRWFRFVADRLDLRRSLSLRTRVVSAVPDDGVWALETAPGGPVRARELVVCPGRRPVEPAVDTAAFAGLVVRTAAWPEDGHDLTGRRVGIVGTTPATVQLVPWIVDRVASLVVLADGAVDVVRRHNPVYGWQERADYRAHFPPPGEPGPTPADRAAMRARTEDRRLLPDAGSGPVVLDDGYLEAFARDHVTLASLADLVRVDPSGFATTDGTHELDVLVVADAFDAGPPALDGIADGPGRHVVVARPDRTPCVDLQDQVEAVVGTILASTVR</sequence>
<evidence type="ECO:0000256" key="1">
    <source>
        <dbReference type="ARBA" id="ARBA00001974"/>
    </source>
</evidence>